<gene>
    <name evidence="3" type="ORF">NV381_08350</name>
</gene>
<feature type="domain" description="Cadherin-like beta-sandwich-like" evidence="2">
    <location>
        <begin position="872"/>
        <end position="957"/>
    </location>
</feature>
<dbReference type="RefSeq" id="WP_258212814.1">
    <property type="nucleotide sequence ID" value="NZ_JANQBD010000005.1"/>
</dbReference>
<dbReference type="InterPro" id="IPR013783">
    <property type="entry name" value="Ig-like_fold"/>
</dbReference>
<dbReference type="InterPro" id="IPR026457">
    <property type="entry name" value="CSLREA_Nterm"/>
</dbReference>
<feature type="domain" description="Cadherin-like beta-sandwich-like" evidence="2">
    <location>
        <begin position="1271"/>
        <end position="1364"/>
    </location>
</feature>
<dbReference type="NCBIfam" id="TIGR04214">
    <property type="entry name" value="CSLREA_Nterm"/>
    <property type="match status" value="1"/>
</dbReference>
<evidence type="ECO:0000259" key="2">
    <source>
        <dbReference type="Pfam" id="PF12733"/>
    </source>
</evidence>
<dbReference type="InterPro" id="IPR011050">
    <property type="entry name" value="Pectin_lyase_fold/virulence"/>
</dbReference>
<evidence type="ECO:0000313" key="4">
    <source>
        <dbReference type="Proteomes" id="UP001300012"/>
    </source>
</evidence>
<dbReference type="InterPro" id="IPR006626">
    <property type="entry name" value="PbH1"/>
</dbReference>
<feature type="domain" description="Cadherin-like beta-sandwich-like" evidence="2">
    <location>
        <begin position="1579"/>
        <end position="1671"/>
    </location>
</feature>
<dbReference type="SMART" id="SM00710">
    <property type="entry name" value="PbH1"/>
    <property type="match status" value="8"/>
</dbReference>
<dbReference type="Gene3D" id="2.60.40.10">
    <property type="entry name" value="Immunoglobulins"/>
    <property type="match status" value="2"/>
</dbReference>
<sequence>MEVVSRPSIVSALLRPIFFRWFSLFFSIIALTLLLAIFVPLQASAATFIVNTTNDTSDSNPGNGGCSDGTGACSLRAAIEESNASPGSDTIQVPIGVYTLSGLGQLEIKGDVSIVGASGNVNGNPAQTIIQAAATPNTAANRVFEINPSLDDVGFQVSFKALTIRNGKAPDINGYGGGGIAGDTGTSTITIANSIIEENIASNHGYGGGLYFSGKLGGAVVLDHTIIRNNSAGTTTPPYRSKGGGVYVEGDVNLQFSYITVENNTSFGLGGGLAIIPQSQAARLITISDSTISSNKAKSVIRGADSEGRGAGIYLNSPATLTNTGISGNNADGDGGGLVLDFYNGAVALNSVTIAGNGNYGRGGGLYINGYAPPVLTGTTITSNTNLSNSAASDVGANPDYPDLKVTASHTDSFKQGQTGATYSLTVQNAGAVGSNGTVTVTDMLPAGLTATGMSGAGWSCDPGSLTCTRNGALAAGQSYPVILLTVNVAADAAASVTNTAVVAGAGIGELNTFNNSATDVTTITQNPNLSVVMSHTGDFRQGQTGAAYTITVTNGGMGPTSGTVTVSGALPEGLKATAISGTGWTCDLITLICTRSDALAAGQSYPAITLTMSVSSNASASLTSGATVSGGGDVSSENNTASDPTLVNHRSELIGLTLSAGSLSQPISWGTFDYSAIVGNGVSSLTVTPTAYESNSTLAISMDGGTTYVPILSGASSNSLSLNVGANVIWVKVTAPDATMEQTYTLTVTRERSNNADLSGLSLSEGTLNPAFATGTVSYSTIVGNAVNSMTVKPVVSDNTATVVVQVNSGGFTPVTSGEVSGPLNLNVGANTIEVKAIAQDGTTVKSYTIAVTRLSNNANLRELNLSEGTLSPEFAEGTVSYSASVGNAVGSLTVTPTVSDSAATVAVQVNGGGFTSVTSGEASGSLGLNVGVNTIDVKVTAQDETVKSYTIEVTRLRNNANLSKLEISNGLLSPVFAEGTASYSAIVGNAVSSITMLTEADPTASIAVSVNSAVYSSYANGTVGGSLKLNVGINTINVKVTAQDGTTKSYSIAITRLSNNANLSELNLSEGTLNPGFAEGTVSYSASVGNAVGSLTVTPTVSDNTSTVAVQVNGGEYAAVSSGTASGSLGLNVGVNTIDVKVTSQDGTVKSYTIEVTRLSNNASLSRLEISNGTLSPVFAEGTASYSAIVGNAVGSLTVTPTVSENIATVAVRVNGGEYAAISNGTASGSLGLNVGINTIDVKVTAQDGTTKSYSIAITRLSNNANLSELNLSEGTLNPGFAEGTLSYSASVGNAVSSLTVTPTVSDNTSTVAVRVNGGEYAAVSSGTASGSLGLNVGVNMIDVKVTAQDETVKSYTIEVKRLSNNASLSKLEISNGTLSPVFAEGTASYSASVGNAVSSITMLTEADPTASIAVSVNSAVYSSYANGTVGGSLKLNVGLNTIDVRVTAQDGTTVKSYSITVTRLLNDNANLNDLILSEGTLNPGFAEGTLSYSASVGNAVSSLIVTPTVSDNTATVAVRVNGGEYADVSSGTASGSLKLNVGINKIDVKVTSQDGTVKSYKIEVKRLSNNASLSKLEISNGTLSPVFAEGTASYSASVGNAVSSITMLTEADPTASIAVSVNNAVYSSYANGTVGGSLKLNIGINTINVRVTAQDSTAVKSYSIAITRLLNNNTNLNDLILSEGTLSPLFAEGTLSYSASVGNAVSSLTVTPTVSDNTAKVAVRVNGGEYAAVTSGAASGSLSLNVGVNTIKVLVTAQDDTQKTYSIEVTRRSNNASLDNLRLSSDNVSSFIPLSPTFNPTQANYQASVAEIVYQVYVYANPKDAYSSITVNGVTYGASQNGGIPVRLLGPETQITIEVTAQDGSKTETYTIKVLRAAIVARGIGNEIKVMFSEAILPAEINREKFKVKINNLAVSVSQAVYDSSDGSGRTVILKLEREIRYGELITLAIENGAVEYLNHSSNTSADVQVTNGIEVLRRELAALNAQHDGIGINEILLWIKNSKYDLTGDGKFDSKDVMLLLQQIDPVRH</sequence>
<name>A0ABT1YDE2_9BACL</name>
<reference evidence="3 4" key="1">
    <citation type="submission" date="2022-08" db="EMBL/GenBank/DDBJ databases">
        <title>Paenibacillus endoradicis sp. nov., Paenibacillus radicibacter sp. nov and Paenibacillus pararadicis sp. nov., three cold-adapted plant growth-promoting bacteria isolated from root of Larix gmelinii in Great Khingan.</title>
        <authorList>
            <person name="Xue H."/>
        </authorList>
    </citation>
    <scope>NUCLEOTIDE SEQUENCE [LARGE SCALE GENOMIC DNA]</scope>
    <source>
        <strain evidence="3 4">N5-1-1-5</strain>
    </source>
</reference>
<accession>A0ABT1YDE2</accession>
<feature type="domain" description="Cadherin-like beta-sandwich-like" evidence="2">
    <location>
        <begin position="768"/>
        <end position="855"/>
    </location>
</feature>
<dbReference type="SUPFAM" id="SSF51126">
    <property type="entry name" value="Pectin lyase-like"/>
    <property type="match status" value="1"/>
</dbReference>
<evidence type="ECO:0000313" key="3">
    <source>
        <dbReference type="EMBL" id="MCR8631208.1"/>
    </source>
</evidence>
<dbReference type="Pfam" id="PF12733">
    <property type="entry name" value="Cadherin-like"/>
    <property type="match status" value="12"/>
</dbReference>
<protein>
    <submittedName>
        <fullName evidence="3">Cadherin-like beta sandwich domain-containing protein</fullName>
    </submittedName>
</protein>
<feature type="domain" description="Cadherin-like beta-sandwich-like" evidence="2">
    <location>
        <begin position="1374"/>
        <end position="1466"/>
    </location>
</feature>
<feature type="domain" description="Cadherin-like beta-sandwich-like" evidence="2">
    <location>
        <begin position="1067"/>
        <end position="1160"/>
    </location>
</feature>
<feature type="domain" description="Cadherin-like beta-sandwich-like" evidence="2">
    <location>
        <begin position="1688"/>
        <end position="1775"/>
    </location>
</feature>
<keyword evidence="1" id="KW-0472">Membrane</keyword>
<dbReference type="EMBL" id="JANQBD010000005">
    <property type="protein sequence ID" value="MCR8631208.1"/>
    <property type="molecule type" value="Genomic_DNA"/>
</dbReference>
<feature type="domain" description="Cadherin-like beta-sandwich-like" evidence="2">
    <location>
        <begin position="672"/>
        <end position="752"/>
    </location>
</feature>
<proteinExistence type="predicted"/>
<keyword evidence="4" id="KW-1185">Reference proteome</keyword>
<organism evidence="3 4">
    <name type="scientific">Paenibacillus radicis</name>
    <name type="common">ex Xue et al. 2023</name>
    <dbReference type="NCBI Taxonomy" id="2972489"/>
    <lineage>
        <taxon>Bacteria</taxon>
        <taxon>Bacillati</taxon>
        <taxon>Bacillota</taxon>
        <taxon>Bacilli</taxon>
        <taxon>Bacillales</taxon>
        <taxon>Paenibacillaceae</taxon>
        <taxon>Paenibacillus</taxon>
    </lineage>
</organism>
<feature type="domain" description="Cadherin-like beta-sandwich-like" evidence="2">
    <location>
        <begin position="1172"/>
        <end position="1262"/>
    </location>
</feature>
<evidence type="ECO:0000256" key="1">
    <source>
        <dbReference type="SAM" id="Phobius"/>
    </source>
</evidence>
<keyword evidence="1" id="KW-0812">Transmembrane</keyword>
<feature type="domain" description="Cadherin-like beta-sandwich-like" evidence="2">
    <location>
        <begin position="1484"/>
        <end position="1569"/>
    </location>
</feature>
<feature type="domain" description="Cadherin-like beta-sandwich-like" evidence="2">
    <location>
        <begin position="965"/>
        <end position="1058"/>
    </location>
</feature>
<feature type="domain" description="Cadherin-like beta-sandwich-like" evidence="2">
    <location>
        <begin position="1787"/>
        <end position="1879"/>
    </location>
</feature>
<dbReference type="InterPro" id="IPR025883">
    <property type="entry name" value="Cadherin-like_domain"/>
</dbReference>
<keyword evidence="1" id="KW-1133">Transmembrane helix</keyword>
<dbReference type="Proteomes" id="UP001300012">
    <property type="component" value="Unassembled WGS sequence"/>
</dbReference>
<comment type="caution">
    <text evidence="3">The sequence shown here is derived from an EMBL/GenBank/DDBJ whole genome shotgun (WGS) entry which is preliminary data.</text>
</comment>
<feature type="transmembrane region" description="Helical" evidence="1">
    <location>
        <begin position="21"/>
        <end position="41"/>
    </location>
</feature>